<keyword evidence="1" id="KW-0862">Zinc</keyword>
<dbReference type="SMART" id="SM00343">
    <property type="entry name" value="ZnF_C2HC"/>
    <property type="match status" value="1"/>
</dbReference>
<feature type="compositionally biased region" description="Basic and acidic residues" evidence="2">
    <location>
        <begin position="272"/>
        <end position="297"/>
    </location>
</feature>
<dbReference type="GO" id="GO:0008270">
    <property type="term" value="F:zinc ion binding"/>
    <property type="evidence" value="ECO:0007669"/>
    <property type="project" value="UniProtKB-KW"/>
</dbReference>
<dbReference type="PANTHER" id="PTHR46888:SF1">
    <property type="entry name" value="RIBONUCLEASE H"/>
    <property type="match status" value="1"/>
</dbReference>
<dbReference type="Gene3D" id="4.10.60.10">
    <property type="entry name" value="Zinc finger, CCHC-type"/>
    <property type="match status" value="1"/>
</dbReference>
<dbReference type="GO" id="GO:0003676">
    <property type="term" value="F:nucleic acid binding"/>
    <property type="evidence" value="ECO:0007669"/>
    <property type="project" value="InterPro"/>
</dbReference>
<dbReference type="PANTHER" id="PTHR46888">
    <property type="entry name" value="ZINC KNUCKLE DOMAINCONTAINING PROTEIN-RELATED"/>
    <property type="match status" value="1"/>
</dbReference>
<gene>
    <name evidence="6" type="primary">LOC111102606</name>
</gene>
<organism evidence="5 6">
    <name type="scientific">Crassostrea virginica</name>
    <name type="common">Eastern oyster</name>
    <dbReference type="NCBI Taxonomy" id="6565"/>
    <lineage>
        <taxon>Eukaryota</taxon>
        <taxon>Metazoa</taxon>
        <taxon>Spiralia</taxon>
        <taxon>Lophotrochozoa</taxon>
        <taxon>Mollusca</taxon>
        <taxon>Bivalvia</taxon>
        <taxon>Autobranchia</taxon>
        <taxon>Pteriomorphia</taxon>
        <taxon>Ostreida</taxon>
        <taxon>Ostreoidea</taxon>
        <taxon>Ostreidae</taxon>
        <taxon>Crassostrea</taxon>
    </lineage>
</organism>
<evidence type="ECO:0000313" key="5">
    <source>
        <dbReference type="Proteomes" id="UP000694844"/>
    </source>
</evidence>
<dbReference type="AlphaFoldDB" id="A0A8B8AKL2"/>
<keyword evidence="1" id="KW-0863">Zinc-finger</keyword>
<name>A0A8B8AKL2_CRAVI</name>
<dbReference type="SUPFAM" id="SSF47353">
    <property type="entry name" value="Retrovirus capsid dimerization domain-like"/>
    <property type="match status" value="1"/>
</dbReference>
<accession>A0A8B8AKL2</accession>
<dbReference type="KEGG" id="cvn:111102606"/>
<evidence type="ECO:0000256" key="1">
    <source>
        <dbReference type="PROSITE-ProRule" id="PRU00047"/>
    </source>
</evidence>
<dbReference type="InterPro" id="IPR003309">
    <property type="entry name" value="SCAN_dom"/>
</dbReference>
<protein>
    <submittedName>
        <fullName evidence="6">Uncharacterized protein LOC111102606</fullName>
    </submittedName>
</protein>
<dbReference type="InterPro" id="IPR038269">
    <property type="entry name" value="SCAN_sf"/>
</dbReference>
<dbReference type="GeneID" id="111102606"/>
<dbReference type="InterPro" id="IPR001878">
    <property type="entry name" value="Znf_CCHC"/>
</dbReference>
<dbReference type="Gene3D" id="1.10.4020.10">
    <property type="entry name" value="DNA breaking-rejoining enzymes"/>
    <property type="match status" value="1"/>
</dbReference>
<evidence type="ECO:0000259" key="4">
    <source>
        <dbReference type="PROSITE" id="PS50804"/>
    </source>
</evidence>
<evidence type="ECO:0000259" key="3">
    <source>
        <dbReference type="PROSITE" id="PS50158"/>
    </source>
</evidence>
<dbReference type="RefSeq" id="XP_022291128.1">
    <property type="nucleotide sequence ID" value="XM_022435420.1"/>
</dbReference>
<dbReference type="InterPro" id="IPR036875">
    <property type="entry name" value="Znf_CCHC_sf"/>
</dbReference>
<reference evidence="6" key="1">
    <citation type="submission" date="2025-08" db="UniProtKB">
        <authorList>
            <consortium name="RefSeq"/>
        </authorList>
    </citation>
    <scope>IDENTIFICATION</scope>
    <source>
        <tissue evidence="6">Whole sample</tissue>
    </source>
</reference>
<feature type="domain" description="CCHC-type" evidence="3">
    <location>
        <begin position="309"/>
        <end position="326"/>
    </location>
</feature>
<keyword evidence="5" id="KW-1185">Reference proteome</keyword>
<dbReference type="OrthoDB" id="10051775at2759"/>
<feature type="region of interest" description="Disordered" evidence="2">
    <location>
        <begin position="29"/>
        <end position="50"/>
    </location>
</feature>
<evidence type="ECO:0000313" key="6">
    <source>
        <dbReference type="RefSeq" id="XP_022291128.1"/>
    </source>
</evidence>
<dbReference type="PROSITE" id="PS50158">
    <property type="entry name" value="ZF_CCHC"/>
    <property type="match status" value="1"/>
</dbReference>
<dbReference type="Proteomes" id="UP000694844">
    <property type="component" value="Chromosome 7"/>
</dbReference>
<sequence>MTERLKELIEYEVSLGYKEDTLREFVKTQQEIEREERRAEREKQKDELEYQRQKEKYDKEFKLQQITHQWQMELLQEKGKMKMGASDEVSVHAKGPKIPAFEDGKDDMDSYLRRFERYVETQKWPKSAWATHLSALLKGKALDVYALLPSEDALDYDKLKLALLKRYDLTEDGFKQRFRSTKPEDGETFVQFSVRLGSYLQRWLRMANIAETYEDLFDLVLRDQFLNICNRDLTLFLKERTPKSIQDMADLADHYREARLTNASTLVSVNHSEFRSPPKKDRHDHDNHKNSKGEKKFQQKSSFIPKSERKCYNCHKFGHIAPDCRNKPKCFLELIYQKDIGRYH</sequence>
<feature type="domain" description="SCAN box" evidence="4">
    <location>
        <begin position="175"/>
        <end position="256"/>
    </location>
</feature>
<dbReference type="Pfam" id="PF02023">
    <property type="entry name" value="SCAN"/>
    <property type="match status" value="1"/>
</dbReference>
<dbReference type="PROSITE" id="PS50804">
    <property type="entry name" value="SCAN_BOX"/>
    <property type="match status" value="1"/>
</dbReference>
<feature type="region of interest" description="Disordered" evidence="2">
    <location>
        <begin position="270"/>
        <end position="302"/>
    </location>
</feature>
<dbReference type="SUPFAM" id="SSF57756">
    <property type="entry name" value="Retrovirus zinc finger-like domains"/>
    <property type="match status" value="1"/>
</dbReference>
<proteinExistence type="predicted"/>
<keyword evidence="1" id="KW-0479">Metal-binding</keyword>
<evidence type="ECO:0000256" key="2">
    <source>
        <dbReference type="SAM" id="MobiDB-lite"/>
    </source>
</evidence>